<keyword evidence="4" id="KW-1185">Reference proteome</keyword>
<feature type="compositionally biased region" description="Low complexity" evidence="1">
    <location>
        <begin position="888"/>
        <end position="900"/>
    </location>
</feature>
<evidence type="ECO:0000259" key="2">
    <source>
        <dbReference type="Pfam" id="PF21034"/>
    </source>
</evidence>
<name>A0A4S8M436_DENBC</name>
<dbReference type="Pfam" id="PF21034">
    <property type="entry name" value="BCAS3_WD40"/>
    <property type="match status" value="1"/>
</dbReference>
<dbReference type="InterPro" id="IPR048382">
    <property type="entry name" value="BCAS3_WD40"/>
</dbReference>
<feature type="region of interest" description="Disordered" evidence="1">
    <location>
        <begin position="772"/>
        <end position="855"/>
    </location>
</feature>
<feature type="region of interest" description="Disordered" evidence="1">
    <location>
        <begin position="588"/>
        <end position="612"/>
    </location>
</feature>
<dbReference type="AlphaFoldDB" id="A0A4S8M436"/>
<dbReference type="SUPFAM" id="SSF82171">
    <property type="entry name" value="DPP6 N-terminal domain-like"/>
    <property type="match status" value="1"/>
</dbReference>
<dbReference type="GO" id="GO:0042594">
    <property type="term" value="P:response to starvation"/>
    <property type="evidence" value="ECO:0007669"/>
    <property type="project" value="TreeGrafter"/>
</dbReference>
<sequence length="912" mass="96745">MSHLQNQQTLRLTLQSFMISRSYSSTLSDAAVSTASAFGSTLSAQLANLGGNNAGGSAALGALSGIGQMSQADLGNAALKVGGSVLSGMKNLGGLAYKGAIAAASGNNSASGSGSKSGMSAFANKFFSRSAPAASEGVRDRSFSMSSASSAGFEEVDSGRSGVTPDNPEDRSSVLPKTILSTENGYYVTVVDLSSLVDASESAAQSTAAPSSGKANNPIVISRFITSRFQPVSDIWFSQDGTSVLVAPRDGQVVQAFGLRTNPVPRMTQDQSESRSKSVPGSRSKTSTDRPSSSVSRPTSSNGSGQSSPVAEVPPLHVYNLRRGRTPAVIESASWADDGRWVALSTRKRTVHIFAVNPYGGKTDVRSHVEGKVRNYLEPPPLSTELSPLVRLRVSKIPGPEQPQVPLAFVFLKPSPVAESSMPTNLLPPITSPLLPPAQGHSYGSVSSTHTVTSSSPSTRSEPISPHFSPGTGRPKNYQDILVFDPTDGVLSLRRLMTDIKVRSKDGSFILSTSFGSFASVGSVGSTSRSLPGTGAAGRLSTSPNKASLGGSNSSGLTQMIEEPKEIIGKESTVATWSLRRRREWSETRKPLEDPSVQSLEQSVNLEDSARTAGAGRTSKVDWLARAELSTCSKMTKVLPRSVYLSHQFSFHALGEDYHALIRRYHFDIPGPKIEVRKGIEVSAYPSGTSESFVEAGGFATRHDARRVSASFDEPLASALAGGLDYSSRQPVLPMLPNGMPGSKPHSFKNPIPIRRMGDNAAEGLGRLRREINKVRSPRLPATSDSSIPTSVSLEFDEEDEDFLDRNNDYPDVATARADVKHSVSPPATDDGTTSSTLESNDLSPGEDTSNDNAFEGWVGQDQLAGEELESFDHISAVGFLDEEQEMQAQAQAQAQVQAAIKSKKGKKGRRN</sequence>
<feature type="region of interest" description="Disordered" evidence="1">
    <location>
        <begin position="738"/>
        <end position="758"/>
    </location>
</feature>
<dbReference type="GO" id="GO:0006914">
    <property type="term" value="P:autophagy"/>
    <property type="evidence" value="ECO:0007669"/>
    <property type="project" value="InterPro"/>
</dbReference>
<organism evidence="3 4">
    <name type="scientific">Dendrothele bispora (strain CBS 962.96)</name>
    <dbReference type="NCBI Taxonomy" id="1314807"/>
    <lineage>
        <taxon>Eukaryota</taxon>
        <taxon>Fungi</taxon>
        <taxon>Dikarya</taxon>
        <taxon>Basidiomycota</taxon>
        <taxon>Agaricomycotina</taxon>
        <taxon>Agaricomycetes</taxon>
        <taxon>Agaricomycetidae</taxon>
        <taxon>Agaricales</taxon>
        <taxon>Agaricales incertae sedis</taxon>
        <taxon>Dendrothele</taxon>
    </lineage>
</organism>
<dbReference type="OrthoDB" id="25778at2759"/>
<evidence type="ECO:0000313" key="3">
    <source>
        <dbReference type="EMBL" id="THU96949.1"/>
    </source>
</evidence>
<accession>A0A4S8M436</accession>
<protein>
    <recommendedName>
        <fullName evidence="2">BCAS3 WD40 domain-containing protein</fullName>
    </recommendedName>
</protein>
<gene>
    <name evidence="3" type="ORF">K435DRAFT_858103</name>
</gene>
<feature type="region of interest" description="Disordered" evidence="1">
    <location>
        <begin position="522"/>
        <end position="557"/>
    </location>
</feature>
<dbReference type="Proteomes" id="UP000297245">
    <property type="component" value="Unassembled WGS sequence"/>
</dbReference>
<dbReference type="GO" id="GO:0005737">
    <property type="term" value="C:cytoplasm"/>
    <property type="evidence" value="ECO:0007669"/>
    <property type="project" value="TreeGrafter"/>
</dbReference>
<dbReference type="PANTHER" id="PTHR13268:SF0">
    <property type="entry name" value="BCAS3 MICROTUBULE ASSOCIATED CELL MIGRATION FACTOR"/>
    <property type="match status" value="1"/>
</dbReference>
<proteinExistence type="predicted"/>
<dbReference type="PANTHER" id="PTHR13268">
    <property type="entry name" value="BREAST CARCINOMA AMPLIFIED SEQUENCE 3"/>
    <property type="match status" value="1"/>
</dbReference>
<feature type="region of interest" description="Disordered" evidence="1">
    <location>
        <begin position="438"/>
        <end position="479"/>
    </location>
</feature>
<feature type="compositionally biased region" description="Low complexity" evidence="1">
    <location>
        <begin position="282"/>
        <end position="301"/>
    </location>
</feature>
<feature type="region of interest" description="Disordered" evidence="1">
    <location>
        <begin position="886"/>
        <end position="912"/>
    </location>
</feature>
<feature type="compositionally biased region" description="Polar residues" evidence="1">
    <location>
        <begin position="596"/>
        <end position="606"/>
    </location>
</feature>
<feature type="compositionally biased region" description="Polar residues" evidence="1">
    <location>
        <begin position="540"/>
        <end position="557"/>
    </location>
</feature>
<dbReference type="EMBL" id="ML179166">
    <property type="protein sequence ID" value="THU96949.1"/>
    <property type="molecule type" value="Genomic_DNA"/>
</dbReference>
<dbReference type="InterPro" id="IPR045142">
    <property type="entry name" value="BCAS3-like"/>
</dbReference>
<feature type="compositionally biased region" description="Basic residues" evidence="1">
    <location>
        <begin position="902"/>
        <end position="912"/>
    </location>
</feature>
<feature type="domain" description="BCAS3 WD40" evidence="2">
    <location>
        <begin position="316"/>
        <end position="377"/>
    </location>
</feature>
<feature type="region of interest" description="Disordered" evidence="1">
    <location>
        <begin position="153"/>
        <end position="176"/>
    </location>
</feature>
<evidence type="ECO:0000313" key="4">
    <source>
        <dbReference type="Proteomes" id="UP000297245"/>
    </source>
</evidence>
<feature type="compositionally biased region" description="Polar residues" evidence="1">
    <location>
        <begin position="831"/>
        <end position="853"/>
    </location>
</feature>
<evidence type="ECO:0000256" key="1">
    <source>
        <dbReference type="SAM" id="MobiDB-lite"/>
    </source>
</evidence>
<feature type="compositionally biased region" description="Low complexity" evidence="1">
    <location>
        <begin position="442"/>
        <end position="466"/>
    </location>
</feature>
<reference evidence="3 4" key="1">
    <citation type="journal article" date="2019" name="Nat. Ecol. Evol.">
        <title>Megaphylogeny resolves global patterns of mushroom evolution.</title>
        <authorList>
            <person name="Varga T."/>
            <person name="Krizsan K."/>
            <person name="Foldi C."/>
            <person name="Dima B."/>
            <person name="Sanchez-Garcia M."/>
            <person name="Sanchez-Ramirez S."/>
            <person name="Szollosi G.J."/>
            <person name="Szarkandi J.G."/>
            <person name="Papp V."/>
            <person name="Albert L."/>
            <person name="Andreopoulos W."/>
            <person name="Angelini C."/>
            <person name="Antonin V."/>
            <person name="Barry K.W."/>
            <person name="Bougher N.L."/>
            <person name="Buchanan P."/>
            <person name="Buyck B."/>
            <person name="Bense V."/>
            <person name="Catcheside P."/>
            <person name="Chovatia M."/>
            <person name="Cooper J."/>
            <person name="Damon W."/>
            <person name="Desjardin D."/>
            <person name="Finy P."/>
            <person name="Geml J."/>
            <person name="Haridas S."/>
            <person name="Hughes K."/>
            <person name="Justo A."/>
            <person name="Karasinski D."/>
            <person name="Kautmanova I."/>
            <person name="Kiss B."/>
            <person name="Kocsube S."/>
            <person name="Kotiranta H."/>
            <person name="LaButti K.M."/>
            <person name="Lechner B.E."/>
            <person name="Liimatainen K."/>
            <person name="Lipzen A."/>
            <person name="Lukacs Z."/>
            <person name="Mihaltcheva S."/>
            <person name="Morgado L.N."/>
            <person name="Niskanen T."/>
            <person name="Noordeloos M.E."/>
            <person name="Ohm R.A."/>
            <person name="Ortiz-Santana B."/>
            <person name="Ovrebo C."/>
            <person name="Racz N."/>
            <person name="Riley R."/>
            <person name="Savchenko A."/>
            <person name="Shiryaev A."/>
            <person name="Soop K."/>
            <person name="Spirin V."/>
            <person name="Szebenyi C."/>
            <person name="Tomsovsky M."/>
            <person name="Tulloss R.E."/>
            <person name="Uehling J."/>
            <person name="Grigoriev I.V."/>
            <person name="Vagvolgyi C."/>
            <person name="Papp T."/>
            <person name="Martin F.M."/>
            <person name="Miettinen O."/>
            <person name="Hibbett D.S."/>
            <person name="Nagy L.G."/>
        </authorList>
    </citation>
    <scope>NUCLEOTIDE SEQUENCE [LARGE SCALE GENOMIC DNA]</scope>
    <source>
        <strain evidence="3 4">CBS 962.96</strain>
    </source>
</reference>
<feature type="compositionally biased region" description="Polar residues" evidence="1">
    <location>
        <begin position="783"/>
        <end position="793"/>
    </location>
</feature>
<feature type="region of interest" description="Disordered" evidence="1">
    <location>
        <begin position="257"/>
        <end position="313"/>
    </location>
</feature>